<dbReference type="GO" id="GO:0009820">
    <property type="term" value="P:alkaloid metabolic process"/>
    <property type="evidence" value="ECO:0007669"/>
    <property type="project" value="InterPro"/>
</dbReference>
<organism evidence="4 5">
    <name type="scientific">Truncatella angustata</name>
    <dbReference type="NCBI Taxonomy" id="152316"/>
    <lineage>
        <taxon>Eukaryota</taxon>
        <taxon>Fungi</taxon>
        <taxon>Dikarya</taxon>
        <taxon>Ascomycota</taxon>
        <taxon>Pezizomycotina</taxon>
        <taxon>Sordariomycetes</taxon>
        <taxon>Xylariomycetidae</taxon>
        <taxon>Amphisphaeriales</taxon>
        <taxon>Sporocadaceae</taxon>
        <taxon>Truncatella</taxon>
    </lineage>
</organism>
<proteinExistence type="inferred from homology"/>
<comment type="similarity">
    <text evidence="1">Belongs to the tryptophan dimethylallyltransferase family.</text>
</comment>
<protein>
    <submittedName>
        <fullName evidence="4">Tryptophan dimethylallyltransferase-domain-containing protein</fullName>
    </submittedName>
</protein>
<dbReference type="SFLD" id="SFLDG01162">
    <property type="entry name" value="I"/>
    <property type="match status" value="1"/>
</dbReference>
<reference evidence="4" key="1">
    <citation type="journal article" date="2021" name="Nat. Commun.">
        <title>Genetic determinants of endophytism in the Arabidopsis root mycobiome.</title>
        <authorList>
            <person name="Mesny F."/>
            <person name="Miyauchi S."/>
            <person name="Thiergart T."/>
            <person name="Pickel B."/>
            <person name="Atanasova L."/>
            <person name="Karlsson M."/>
            <person name="Huettel B."/>
            <person name="Barry K.W."/>
            <person name="Haridas S."/>
            <person name="Chen C."/>
            <person name="Bauer D."/>
            <person name="Andreopoulos W."/>
            <person name="Pangilinan J."/>
            <person name="LaButti K."/>
            <person name="Riley R."/>
            <person name="Lipzen A."/>
            <person name="Clum A."/>
            <person name="Drula E."/>
            <person name="Henrissat B."/>
            <person name="Kohler A."/>
            <person name="Grigoriev I.V."/>
            <person name="Martin F.M."/>
            <person name="Hacquard S."/>
        </authorList>
    </citation>
    <scope>NUCLEOTIDE SEQUENCE</scope>
    <source>
        <strain evidence="4">MPI-SDFR-AT-0073</strain>
    </source>
</reference>
<feature type="binding site" evidence="3">
    <location>
        <position position="144"/>
    </location>
    <ligand>
        <name>dimethylallyl diphosphate</name>
        <dbReference type="ChEBI" id="CHEBI:57623"/>
    </ligand>
</feature>
<comment type="caution">
    <text evidence="4">The sequence shown here is derived from an EMBL/GenBank/DDBJ whole genome shotgun (WGS) entry which is preliminary data.</text>
</comment>
<name>A0A9P8ZVS8_9PEZI</name>
<evidence type="ECO:0000256" key="1">
    <source>
        <dbReference type="ARBA" id="ARBA00010209"/>
    </source>
</evidence>
<dbReference type="PANTHER" id="PTHR40627:SF4">
    <property type="entry name" value="PRENYLTRANSFERASE ASQH1-RELATED"/>
    <property type="match status" value="1"/>
</dbReference>
<dbReference type="SFLD" id="SFLDS00036">
    <property type="entry name" value="Aromatic_Prenyltransferase"/>
    <property type="match status" value="1"/>
</dbReference>
<dbReference type="PIRSF" id="PIRSF000509">
    <property type="entry name" value="Trp_DMAT"/>
    <property type="match status" value="1"/>
</dbReference>
<dbReference type="GO" id="GO:0016765">
    <property type="term" value="F:transferase activity, transferring alkyl or aryl (other than methyl) groups"/>
    <property type="evidence" value="ECO:0007669"/>
    <property type="project" value="InterPro"/>
</dbReference>
<evidence type="ECO:0000256" key="3">
    <source>
        <dbReference type="PIRSR" id="PIRSR000509-1"/>
    </source>
</evidence>
<feature type="binding site" evidence="3">
    <location>
        <position position="300"/>
    </location>
    <ligand>
        <name>dimethylallyl diphosphate</name>
        <dbReference type="ChEBI" id="CHEBI:57623"/>
    </ligand>
</feature>
<keyword evidence="5" id="KW-1185">Reference proteome</keyword>
<feature type="binding site" evidence="3">
    <location>
        <position position="129"/>
    </location>
    <ligand>
        <name>L-tryptophan</name>
        <dbReference type="ChEBI" id="CHEBI:57912"/>
    </ligand>
</feature>
<feature type="binding site" evidence="3">
    <location>
        <position position="296"/>
    </location>
    <ligand>
        <name>dimethylallyl diphosphate</name>
        <dbReference type="ChEBI" id="CHEBI:57623"/>
    </ligand>
</feature>
<evidence type="ECO:0000313" key="5">
    <source>
        <dbReference type="Proteomes" id="UP000758603"/>
    </source>
</evidence>
<dbReference type="RefSeq" id="XP_045956583.1">
    <property type="nucleotide sequence ID" value="XM_046108907.1"/>
</dbReference>
<dbReference type="NCBIfam" id="TIGR03429">
    <property type="entry name" value="arom_pren_DMATS"/>
    <property type="match status" value="1"/>
</dbReference>
<dbReference type="OrthoDB" id="5392033at2759"/>
<feature type="binding site" evidence="3">
    <location>
        <position position="298"/>
    </location>
    <ligand>
        <name>dimethylallyl diphosphate</name>
        <dbReference type="ChEBI" id="CHEBI:57623"/>
    </ligand>
</feature>
<dbReference type="GeneID" id="70137798"/>
<dbReference type="InterPro" id="IPR017795">
    <property type="entry name" value="ABBA_NscD-like"/>
</dbReference>
<dbReference type="Proteomes" id="UP000758603">
    <property type="component" value="Unassembled WGS sequence"/>
</dbReference>
<dbReference type="EMBL" id="JAGPXC010000006">
    <property type="protein sequence ID" value="KAH6652305.1"/>
    <property type="molecule type" value="Genomic_DNA"/>
</dbReference>
<feature type="binding site" evidence="3">
    <location>
        <position position="379"/>
    </location>
    <ligand>
        <name>dimethylallyl diphosphate</name>
        <dbReference type="ChEBI" id="CHEBI:57623"/>
    </ligand>
</feature>
<dbReference type="AlphaFoldDB" id="A0A9P8ZVS8"/>
<feature type="binding site" evidence="3">
    <location>
        <position position="229"/>
    </location>
    <ligand>
        <name>dimethylallyl diphosphate</name>
        <dbReference type="ChEBI" id="CHEBI:57623"/>
    </ligand>
</feature>
<keyword evidence="2" id="KW-0808">Transferase</keyword>
<dbReference type="InterPro" id="IPR012148">
    <property type="entry name" value="ABBA_DMATS-like"/>
</dbReference>
<evidence type="ECO:0000313" key="4">
    <source>
        <dbReference type="EMBL" id="KAH6652305.1"/>
    </source>
</evidence>
<evidence type="ECO:0000256" key="2">
    <source>
        <dbReference type="ARBA" id="ARBA00022679"/>
    </source>
</evidence>
<gene>
    <name evidence="4" type="ORF">BKA67DRAFT_680843</name>
</gene>
<dbReference type="CDD" id="cd13929">
    <property type="entry name" value="PT-DMATS_CymD"/>
    <property type="match status" value="1"/>
</dbReference>
<feature type="binding site" evidence="3">
    <location>
        <position position="227"/>
    </location>
    <ligand>
        <name>dimethylallyl diphosphate</name>
        <dbReference type="ChEBI" id="CHEBI:57623"/>
    </ligand>
</feature>
<dbReference type="Pfam" id="PF11991">
    <property type="entry name" value="Trp_DMAT"/>
    <property type="match status" value="1"/>
</dbReference>
<sequence length="466" mass="53219">MVQVLYEEGFGQKFSLMGIPAAPENNEVRKYEANIAHHLCYPDELSAWQRVDSELRNLESVHHRYWWARHTGKFLAVLLHNAKYPRDTQYRDLKFFAQVVAPNLGVSRESLRAETLWPSFMTDDGTPIELSWDWGTNDSPPTIRYSVEPIGLHAGTLHDPNNLAVFSDFQDQLLLSLPGIRLDWLHHFRDFFNSGNYEASTLVDGGNDHNSSIFYAFDLSITEITGKAYFFSKNKAKASRQSNLDVTFEAIQTAPYVTGENLKAGAIFLDFCSSSVGNGLEHEMMAIDLVDPLESRLKLYFRCRETTFNSVIDIMTLGGRIKNTSLGQGLQDLHRLWKALFGADDRPDQPLAKVDHRTAGILYNVEFKLEDRFPVTKIYMPVRHYSKNDEAVMQALKQYFQSLQLGRYMDDYVTAMGTLLSPKSMREKPGVQTYVGCSLRPDGTLRVVSYFKPQISEYLFNDEEVL</sequence>
<dbReference type="InterPro" id="IPR033964">
    <property type="entry name" value="ABBA"/>
</dbReference>
<dbReference type="PANTHER" id="PTHR40627">
    <property type="entry name" value="INDOLE PRENYLTRANSFERASE TDIB-RELATED"/>
    <property type="match status" value="1"/>
</dbReference>
<accession>A0A9P8ZVS8</accession>